<protein>
    <recommendedName>
        <fullName evidence="3">TniQ family protein</fullName>
    </recommendedName>
</protein>
<sequence length="466" mass="53228">MIDLGRGRELGTRVARYPEQINNFSAGPIDPFESVYAALARFAMDNTLSKQELAAIFKSRLLAGPTPSHGLGSKLSVRHDQLSKILSISLAQINNMFYRWRPTPQNSTSLSFRYCAICASARRHYTVFQLEGLRTCPLHHVPLRTACSDCGQPMLYGWSSKLLNIPFACGHCKTLLGAQHGRRIFFDLHTDFRARKLAKVNGCDVSGFPQGQHSADAVAVCQGYLVYGNTLDSEEEWREIVELPLSALGVEQRDWHSREGYIQIRGPRGRSWAANRVTDVSSRIEELSRYLMQCLKCFFRHKRKVWRLTHPWFGGVRRPVVALNLLDFRRELGYDLLWKHWYGSSPSTLEVGRQIRDVDCLIQKWLREAVFEASVCNTPARVQVWLVTHKFFSWVTESLEAVSRIVERPSLHMNDCVSEGLQRPRRPLWLTVFIESASCSSYRVVRHQPLACCLSSRAVWNGDESL</sequence>
<dbReference type="KEGG" id="pazo:AYR47_20395"/>
<organism evidence="1 2">
    <name type="scientific">Pseudomonas azotoformans</name>
    <dbReference type="NCBI Taxonomy" id="47878"/>
    <lineage>
        <taxon>Bacteria</taxon>
        <taxon>Pseudomonadati</taxon>
        <taxon>Pseudomonadota</taxon>
        <taxon>Gammaproteobacteria</taxon>
        <taxon>Pseudomonadales</taxon>
        <taxon>Pseudomonadaceae</taxon>
        <taxon>Pseudomonas</taxon>
    </lineage>
</organism>
<dbReference type="EMBL" id="CP014546">
    <property type="protein sequence ID" value="AMN80529.1"/>
    <property type="molecule type" value="Genomic_DNA"/>
</dbReference>
<name>A0A127I194_PSEAZ</name>
<evidence type="ECO:0000313" key="2">
    <source>
        <dbReference type="Proteomes" id="UP000070516"/>
    </source>
</evidence>
<accession>A0A127I194</accession>
<dbReference type="Proteomes" id="UP000070516">
    <property type="component" value="Chromosome"/>
</dbReference>
<evidence type="ECO:0000313" key="1">
    <source>
        <dbReference type="EMBL" id="AMN80529.1"/>
    </source>
</evidence>
<gene>
    <name evidence="1" type="ORF">AYR47_20395</name>
</gene>
<proteinExistence type="predicted"/>
<evidence type="ECO:0008006" key="3">
    <source>
        <dbReference type="Google" id="ProtNLM"/>
    </source>
</evidence>
<reference evidence="1 2" key="1">
    <citation type="submission" date="2016-02" db="EMBL/GenBank/DDBJ databases">
        <title>Complete genome sequence of Pseudomonas azotoformans S4.</title>
        <authorList>
            <person name="Fang Y."/>
            <person name="Wu L."/>
            <person name="Feng G."/>
        </authorList>
    </citation>
    <scope>NUCLEOTIDE SEQUENCE [LARGE SCALE GENOMIC DNA]</scope>
    <source>
        <strain evidence="1 2">S4</strain>
    </source>
</reference>
<dbReference type="AlphaFoldDB" id="A0A127I194"/>